<evidence type="ECO:0000313" key="5">
    <source>
        <dbReference type="Proteomes" id="UP000794436"/>
    </source>
</evidence>
<evidence type="ECO:0000313" key="4">
    <source>
        <dbReference type="EMBL" id="TMW57727.1"/>
    </source>
</evidence>
<name>A0A8K1C716_PYTOL</name>
<keyword evidence="1" id="KW-0862">Zinc</keyword>
<dbReference type="SMART" id="SM00184">
    <property type="entry name" value="RING"/>
    <property type="match status" value="1"/>
</dbReference>
<dbReference type="InterPro" id="IPR036871">
    <property type="entry name" value="PX_dom_sf"/>
</dbReference>
<comment type="caution">
    <text evidence="4">The sequence shown here is derived from an EMBL/GenBank/DDBJ whole genome shotgun (WGS) entry which is preliminary data.</text>
</comment>
<evidence type="ECO:0000256" key="2">
    <source>
        <dbReference type="SAM" id="MobiDB-lite"/>
    </source>
</evidence>
<evidence type="ECO:0000256" key="1">
    <source>
        <dbReference type="PROSITE-ProRule" id="PRU00175"/>
    </source>
</evidence>
<dbReference type="EMBL" id="SPLM01000114">
    <property type="protein sequence ID" value="TMW57727.1"/>
    <property type="molecule type" value="Genomic_DNA"/>
</dbReference>
<organism evidence="4 5">
    <name type="scientific">Pythium oligandrum</name>
    <name type="common">Mycoparasitic fungus</name>
    <dbReference type="NCBI Taxonomy" id="41045"/>
    <lineage>
        <taxon>Eukaryota</taxon>
        <taxon>Sar</taxon>
        <taxon>Stramenopiles</taxon>
        <taxon>Oomycota</taxon>
        <taxon>Peronosporomycetes</taxon>
        <taxon>Pythiales</taxon>
        <taxon>Pythiaceae</taxon>
        <taxon>Pythium</taxon>
    </lineage>
</organism>
<dbReference type="PANTHER" id="PTHR12109">
    <property type="entry name" value="RING FINGER PROTEIN 141-RELATED"/>
    <property type="match status" value="1"/>
</dbReference>
<dbReference type="InterPro" id="IPR047126">
    <property type="entry name" value="RNF141-like"/>
</dbReference>
<dbReference type="Gene3D" id="3.30.1520.10">
    <property type="entry name" value="Phox-like domain"/>
    <property type="match status" value="1"/>
</dbReference>
<dbReference type="Gene3D" id="3.30.40.10">
    <property type="entry name" value="Zinc/RING finger domain, C3HC4 (zinc finger)"/>
    <property type="match status" value="1"/>
</dbReference>
<evidence type="ECO:0000259" key="3">
    <source>
        <dbReference type="PROSITE" id="PS50089"/>
    </source>
</evidence>
<feature type="compositionally biased region" description="Acidic residues" evidence="2">
    <location>
        <begin position="98"/>
        <end position="107"/>
    </location>
</feature>
<dbReference type="OrthoDB" id="8062037at2759"/>
<dbReference type="GO" id="GO:0008270">
    <property type="term" value="F:zinc ion binding"/>
    <property type="evidence" value="ECO:0007669"/>
    <property type="project" value="UniProtKB-KW"/>
</dbReference>
<gene>
    <name evidence="4" type="ORF">Poli38472_014330</name>
</gene>
<dbReference type="PROSITE" id="PS50089">
    <property type="entry name" value="ZF_RING_2"/>
    <property type="match status" value="1"/>
</dbReference>
<feature type="compositionally biased region" description="Polar residues" evidence="2">
    <location>
        <begin position="78"/>
        <end position="92"/>
    </location>
</feature>
<dbReference type="PANTHER" id="PTHR12109:SF5">
    <property type="entry name" value="RING-TYPE DOMAIN-CONTAINING PROTEIN"/>
    <property type="match status" value="1"/>
</dbReference>
<proteinExistence type="predicted"/>
<dbReference type="SUPFAM" id="SSF57850">
    <property type="entry name" value="RING/U-box"/>
    <property type="match status" value="1"/>
</dbReference>
<dbReference type="SUPFAM" id="SSF64268">
    <property type="entry name" value="PX domain"/>
    <property type="match status" value="1"/>
</dbReference>
<dbReference type="AlphaFoldDB" id="A0A8K1C716"/>
<sequence length="420" mass="48134">MGLEVEALYYGSPMVPEELLTAQTLEFEQHQRWVVQQNTVRVKAKSMNEEIRRKKRPSSSGMKKSLSDKPLGLHTSLPPLSQTNTASASLQSGLAEENNQEENADELGSERRQSIMKRADEIMHGKRQIGVRVGEQCPVCLTDDVDTQLSTCGHLVHAKCIKRLVQSGSKCPVCRESVTGIEEAFPSPTVWEPMEKDVTDFCSSDDATTSPEQPSAFEWGWFEDFEDFDEEEDDDSFGKTASRFRCHSNASMYKSNQGSSRATSPRMNRELSMTFEVCRTFPPLRLAYDIPYSESKHVWMHGLPSNRHIAAKIQIRTFRIVESKSSNNQHAEYLIELHLDGRYFKRWRRFSQLSKFAYSLPSSQFRQALSSWNNLEASSRWFNRLELSYLHRRCRQIEEFAHALLFECTDAHPLADLLDG</sequence>
<keyword evidence="1" id="KW-0479">Metal-binding</keyword>
<protein>
    <recommendedName>
        <fullName evidence="3">RING-type domain-containing protein</fullName>
    </recommendedName>
</protein>
<keyword evidence="5" id="KW-1185">Reference proteome</keyword>
<reference evidence="4" key="1">
    <citation type="submission" date="2019-03" db="EMBL/GenBank/DDBJ databases">
        <title>Long read genome sequence of the mycoparasitic Pythium oligandrum ATCC 38472 isolated from sugarbeet rhizosphere.</title>
        <authorList>
            <person name="Gaulin E."/>
        </authorList>
    </citation>
    <scope>NUCLEOTIDE SEQUENCE</scope>
    <source>
        <strain evidence="4">ATCC 38472_TT</strain>
    </source>
</reference>
<dbReference type="GO" id="GO:0035091">
    <property type="term" value="F:phosphatidylinositol binding"/>
    <property type="evidence" value="ECO:0007669"/>
    <property type="project" value="InterPro"/>
</dbReference>
<feature type="region of interest" description="Disordered" evidence="2">
    <location>
        <begin position="45"/>
        <end position="110"/>
    </location>
</feature>
<accession>A0A8K1C716</accession>
<dbReference type="Pfam" id="PF13639">
    <property type="entry name" value="zf-RING_2"/>
    <property type="match status" value="1"/>
</dbReference>
<dbReference type="Proteomes" id="UP000794436">
    <property type="component" value="Unassembled WGS sequence"/>
</dbReference>
<dbReference type="CDD" id="cd06093">
    <property type="entry name" value="PX_domain"/>
    <property type="match status" value="1"/>
</dbReference>
<dbReference type="InterPro" id="IPR013083">
    <property type="entry name" value="Znf_RING/FYVE/PHD"/>
</dbReference>
<keyword evidence="1" id="KW-0863">Zinc-finger</keyword>
<dbReference type="InterPro" id="IPR001841">
    <property type="entry name" value="Znf_RING"/>
</dbReference>
<feature type="domain" description="RING-type" evidence="3">
    <location>
        <begin position="137"/>
        <end position="175"/>
    </location>
</feature>